<sequence length="248" mass="28218">MPITRDTDTTFNQACYENETLRLEDCEHCALRQRMLFSKLEFGNLTEYLWPIQHTKCPSGTMLYHQGQPAHSILSVRMGFIKLVSYSESGDQQIVRILGPGDCGGIEALLEPTYHHQAVALSDVDLCVIPIKIIHKLQKDQPDLSNALIQQWHEQLFRADNWLANLRSGPLIKRVINLVLMLHELQKLPGNQIQLVSNQDIAAIVAGREETVSRCLSELRKERLITLQEKRQCELDITGLRARLNSDG</sequence>
<dbReference type="Gene3D" id="1.10.10.10">
    <property type="entry name" value="Winged helix-like DNA-binding domain superfamily/Winged helix DNA-binding domain"/>
    <property type="match status" value="1"/>
</dbReference>
<evidence type="ECO:0000313" key="6">
    <source>
        <dbReference type="Proteomes" id="UP000441399"/>
    </source>
</evidence>
<dbReference type="GO" id="GO:0003700">
    <property type="term" value="F:DNA-binding transcription factor activity"/>
    <property type="evidence" value="ECO:0007669"/>
    <property type="project" value="TreeGrafter"/>
</dbReference>
<dbReference type="InterPro" id="IPR012318">
    <property type="entry name" value="HTH_CRP"/>
</dbReference>
<dbReference type="SUPFAM" id="SSF51206">
    <property type="entry name" value="cAMP-binding domain-like"/>
    <property type="match status" value="1"/>
</dbReference>
<dbReference type="PANTHER" id="PTHR24567">
    <property type="entry name" value="CRP FAMILY TRANSCRIPTIONAL REGULATORY PROTEIN"/>
    <property type="match status" value="1"/>
</dbReference>
<dbReference type="GO" id="GO:0003677">
    <property type="term" value="F:DNA binding"/>
    <property type="evidence" value="ECO:0007669"/>
    <property type="project" value="UniProtKB-KW"/>
</dbReference>
<dbReference type="SMART" id="SM00100">
    <property type="entry name" value="cNMP"/>
    <property type="match status" value="1"/>
</dbReference>
<dbReference type="InterPro" id="IPR018490">
    <property type="entry name" value="cNMP-bd_dom_sf"/>
</dbReference>
<dbReference type="PANTHER" id="PTHR24567:SF74">
    <property type="entry name" value="HTH-TYPE TRANSCRIPTIONAL REGULATOR ARCR"/>
    <property type="match status" value="1"/>
</dbReference>
<protein>
    <submittedName>
        <fullName evidence="5">Global nitrogen regulator</fullName>
    </submittedName>
</protein>
<dbReference type="InterPro" id="IPR014710">
    <property type="entry name" value="RmlC-like_jellyroll"/>
</dbReference>
<dbReference type="Proteomes" id="UP000441399">
    <property type="component" value="Unassembled WGS sequence"/>
</dbReference>
<proteinExistence type="predicted"/>
<dbReference type="SUPFAM" id="SSF46785">
    <property type="entry name" value="Winged helix' DNA-binding domain"/>
    <property type="match status" value="1"/>
</dbReference>
<evidence type="ECO:0000256" key="1">
    <source>
        <dbReference type="ARBA" id="ARBA00023015"/>
    </source>
</evidence>
<dbReference type="GO" id="GO:0005829">
    <property type="term" value="C:cytosol"/>
    <property type="evidence" value="ECO:0007669"/>
    <property type="project" value="TreeGrafter"/>
</dbReference>
<evidence type="ECO:0000256" key="2">
    <source>
        <dbReference type="ARBA" id="ARBA00023125"/>
    </source>
</evidence>
<dbReference type="OrthoDB" id="7643467at2"/>
<dbReference type="InterPro" id="IPR050397">
    <property type="entry name" value="Env_Response_Regulators"/>
</dbReference>
<gene>
    <name evidence="5" type="primary">ntcA</name>
    <name evidence="5" type="ORF">OPDIPICF_04556</name>
</gene>
<organism evidence="5 6">
    <name type="scientific">BD1-7 clade bacterium</name>
    <dbReference type="NCBI Taxonomy" id="2029982"/>
    <lineage>
        <taxon>Bacteria</taxon>
        <taxon>Pseudomonadati</taxon>
        <taxon>Pseudomonadota</taxon>
        <taxon>Gammaproteobacteria</taxon>
        <taxon>Cellvibrionales</taxon>
        <taxon>Spongiibacteraceae</taxon>
        <taxon>BD1-7 clade</taxon>
    </lineage>
</organism>
<dbReference type="AlphaFoldDB" id="A0A5S9PIP9"/>
<dbReference type="Pfam" id="PF00027">
    <property type="entry name" value="cNMP_binding"/>
    <property type="match status" value="1"/>
</dbReference>
<dbReference type="Pfam" id="PF13545">
    <property type="entry name" value="HTH_Crp_2"/>
    <property type="match status" value="1"/>
</dbReference>
<dbReference type="InterPro" id="IPR000595">
    <property type="entry name" value="cNMP-bd_dom"/>
</dbReference>
<keyword evidence="6" id="KW-1185">Reference proteome</keyword>
<evidence type="ECO:0000313" key="5">
    <source>
        <dbReference type="EMBL" id="CAA0103602.1"/>
    </source>
</evidence>
<reference evidence="5 6" key="1">
    <citation type="submission" date="2019-11" db="EMBL/GenBank/DDBJ databases">
        <authorList>
            <person name="Holert J."/>
        </authorList>
    </citation>
    <scope>NUCLEOTIDE SEQUENCE [LARGE SCALE GENOMIC DNA]</scope>
    <source>
        <strain evidence="5">SB11_3</strain>
    </source>
</reference>
<dbReference type="CDD" id="cd00038">
    <property type="entry name" value="CAP_ED"/>
    <property type="match status" value="1"/>
</dbReference>
<keyword evidence="1" id="KW-0805">Transcription regulation</keyword>
<keyword evidence="3" id="KW-0804">Transcription</keyword>
<dbReference type="EMBL" id="CACSIO010000010">
    <property type="protein sequence ID" value="CAA0103602.1"/>
    <property type="molecule type" value="Genomic_DNA"/>
</dbReference>
<feature type="domain" description="Cyclic nucleotide-binding" evidence="4">
    <location>
        <begin position="36"/>
        <end position="110"/>
    </location>
</feature>
<dbReference type="Gene3D" id="2.60.120.10">
    <property type="entry name" value="Jelly Rolls"/>
    <property type="match status" value="1"/>
</dbReference>
<evidence type="ECO:0000256" key="3">
    <source>
        <dbReference type="ARBA" id="ARBA00023163"/>
    </source>
</evidence>
<evidence type="ECO:0000259" key="4">
    <source>
        <dbReference type="PROSITE" id="PS50042"/>
    </source>
</evidence>
<dbReference type="PROSITE" id="PS50042">
    <property type="entry name" value="CNMP_BINDING_3"/>
    <property type="match status" value="1"/>
</dbReference>
<keyword evidence="2" id="KW-0238">DNA-binding</keyword>
<dbReference type="InterPro" id="IPR036390">
    <property type="entry name" value="WH_DNA-bd_sf"/>
</dbReference>
<accession>A0A5S9PIP9</accession>
<dbReference type="InterPro" id="IPR036388">
    <property type="entry name" value="WH-like_DNA-bd_sf"/>
</dbReference>
<name>A0A5S9PIP9_9GAMM</name>